<evidence type="ECO:0000313" key="3">
    <source>
        <dbReference type="Proteomes" id="UP000032180"/>
    </source>
</evidence>
<feature type="compositionally biased region" description="Basic residues" evidence="1">
    <location>
        <begin position="53"/>
        <end position="65"/>
    </location>
</feature>
<proteinExistence type="predicted"/>
<reference evidence="2 3" key="1">
    <citation type="submission" date="2012-08" db="EMBL/GenBank/DDBJ databases">
        <title>Oryza genome evolution.</title>
        <authorList>
            <person name="Wing R.A."/>
        </authorList>
    </citation>
    <scope>NUCLEOTIDE SEQUENCE</scope>
</reference>
<evidence type="ECO:0000256" key="1">
    <source>
        <dbReference type="SAM" id="MobiDB-lite"/>
    </source>
</evidence>
<reference evidence="3" key="2">
    <citation type="submission" date="2013-12" db="EMBL/GenBank/DDBJ databases">
        <authorList>
            <person name="Yu Y."/>
            <person name="Lee S."/>
            <person name="de Baynast K."/>
            <person name="Wissotski M."/>
            <person name="Liu L."/>
            <person name="Talag J."/>
            <person name="Goicoechea J."/>
            <person name="Angelova A."/>
            <person name="Jetty R."/>
            <person name="Kudrna D."/>
            <person name="Golser W."/>
            <person name="Rivera L."/>
            <person name="Zhang J."/>
            <person name="Wing R."/>
        </authorList>
    </citation>
    <scope>NUCLEOTIDE SEQUENCE</scope>
</reference>
<dbReference type="Gramene" id="LPERR06G08640.1">
    <property type="protein sequence ID" value="LPERR06G08640.1"/>
    <property type="gene ID" value="LPERR06G08640"/>
</dbReference>
<name>A0A0D9WNY3_9ORYZ</name>
<dbReference type="AlphaFoldDB" id="A0A0D9WNY3"/>
<accession>A0A0D9WNY3</accession>
<organism evidence="2 3">
    <name type="scientific">Leersia perrieri</name>
    <dbReference type="NCBI Taxonomy" id="77586"/>
    <lineage>
        <taxon>Eukaryota</taxon>
        <taxon>Viridiplantae</taxon>
        <taxon>Streptophyta</taxon>
        <taxon>Embryophyta</taxon>
        <taxon>Tracheophyta</taxon>
        <taxon>Spermatophyta</taxon>
        <taxon>Magnoliopsida</taxon>
        <taxon>Liliopsida</taxon>
        <taxon>Poales</taxon>
        <taxon>Poaceae</taxon>
        <taxon>BOP clade</taxon>
        <taxon>Oryzoideae</taxon>
        <taxon>Oryzeae</taxon>
        <taxon>Oryzinae</taxon>
        <taxon>Leersia</taxon>
    </lineage>
</organism>
<keyword evidence="3" id="KW-1185">Reference proteome</keyword>
<dbReference type="EnsemblPlants" id="LPERR06G08640.1">
    <property type="protein sequence ID" value="LPERR06G08640.1"/>
    <property type="gene ID" value="LPERR06G08640"/>
</dbReference>
<reference evidence="2" key="3">
    <citation type="submission" date="2015-04" db="UniProtKB">
        <authorList>
            <consortium name="EnsemblPlants"/>
        </authorList>
    </citation>
    <scope>IDENTIFICATION</scope>
</reference>
<dbReference type="HOGENOM" id="CLU_1868088_0_0_1"/>
<sequence>MVSFKAALQEPRLCSPVEPLSHSTTERALGSPRRVPESSARTHKSSSWPRLSASRRRARHPRQSAHRTLWGEVASFRRRRPATHALVPQQKRRRKRFPHPLARVSLLARRLRRSLSRDDRAGAPSSCCFRRSLVLDF</sequence>
<feature type="region of interest" description="Disordered" evidence="1">
    <location>
        <begin position="81"/>
        <end position="101"/>
    </location>
</feature>
<dbReference type="Proteomes" id="UP000032180">
    <property type="component" value="Chromosome 6"/>
</dbReference>
<evidence type="ECO:0000313" key="2">
    <source>
        <dbReference type="EnsemblPlants" id="LPERR06G08640.1"/>
    </source>
</evidence>
<protein>
    <submittedName>
        <fullName evidence="2">Uncharacterized protein</fullName>
    </submittedName>
</protein>
<feature type="region of interest" description="Disordered" evidence="1">
    <location>
        <begin position="15"/>
        <end position="66"/>
    </location>
</feature>